<name>A0A0L8IEJ0_OCTBM</name>
<organism evidence="1">
    <name type="scientific">Octopus bimaculoides</name>
    <name type="common">California two-spotted octopus</name>
    <dbReference type="NCBI Taxonomy" id="37653"/>
    <lineage>
        <taxon>Eukaryota</taxon>
        <taxon>Metazoa</taxon>
        <taxon>Spiralia</taxon>
        <taxon>Lophotrochozoa</taxon>
        <taxon>Mollusca</taxon>
        <taxon>Cephalopoda</taxon>
        <taxon>Coleoidea</taxon>
        <taxon>Octopodiformes</taxon>
        <taxon>Octopoda</taxon>
        <taxon>Incirrata</taxon>
        <taxon>Octopodidae</taxon>
        <taxon>Octopus</taxon>
    </lineage>
</organism>
<proteinExistence type="predicted"/>
<protein>
    <submittedName>
        <fullName evidence="1">Uncharacterized protein</fullName>
    </submittedName>
</protein>
<accession>A0A0L8IEJ0</accession>
<gene>
    <name evidence="1" type="ORF">OCBIM_22009680mg</name>
</gene>
<dbReference type="EMBL" id="KQ415866">
    <property type="protein sequence ID" value="KOF99903.1"/>
    <property type="molecule type" value="Genomic_DNA"/>
</dbReference>
<reference evidence="1" key="1">
    <citation type="submission" date="2015-07" db="EMBL/GenBank/DDBJ databases">
        <title>MeaNS - Measles Nucleotide Surveillance Program.</title>
        <authorList>
            <person name="Tran T."/>
            <person name="Druce J."/>
        </authorList>
    </citation>
    <scope>NUCLEOTIDE SEQUENCE</scope>
    <source>
        <strain evidence="1">UCB-OBI-ISO-001</strain>
        <tissue evidence="1">Gonad</tissue>
    </source>
</reference>
<sequence>MRKKEKLLKSSMTKNLSRPCCPEQLRVSLFNLYKSSNDKQLSPPIQRLTRHQLITQCLLICCVHSNETGRIWALIVSFH</sequence>
<dbReference type="AlphaFoldDB" id="A0A0L8IEJ0"/>
<evidence type="ECO:0000313" key="1">
    <source>
        <dbReference type="EMBL" id="KOF99903.1"/>
    </source>
</evidence>